<reference evidence="2 3" key="1">
    <citation type="journal article" date="2014" name="Nat. Genet.">
        <title>Whole-genome sequence of a flatfish provides insights into ZW sex chromosome evolution and adaptation to a benthic lifestyle.</title>
        <authorList>
            <person name="Chen S."/>
            <person name="Zhang G."/>
            <person name="Shao C."/>
            <person name="Huang Q."/>
            <person name="Liu G."/>
            <person name="Zhang P."/>
            <person name="Song W."/>
            <person name="An N."/>
            <person name="Chalopin D."/>
            <person name="Volff J.N."/>
            <person name="Hong Y."/>
            <person name="Li Q."/>
            <person name="Sha Z."/>
            <person name="Zhou H."/>
            <person name="Xie M."/>
            <person name="Yu Q."/>
            <person name="Liu Y."/>
            <person name="Xiang H."/>
            <person name="Wang N."/>
            <person name="Wu K."/>
            <person name="Yang C."/>
            <person name="Zhou Q."/>
            <person name="Liao X."/>
            <person name="Yang L."/>
            <person name="Hu Q."/>
            <person name="Zhang J."/>
            <person name="Meng L."/>
            <person name="Jin L."/>
            <person name="Tian Y."/>
            <person name="Lian J."/>
            <person name="Yang J."/>
            <person name="Miao G."/>
            <person name="Liu S."/>
            <person name="Liang Z."/>
            <person name="Yan F."/>
            <person name="Li Y."/>
            <person name="Sun B."/>
            <person name="Zhang H."/>
            <person name="Zhang J."/>
            <person name="Zhu Y."/>
            <person name="Du M."/>
            <person name="Zhao Y."/>
            <person name="Schartl M."/>
            <person name="Tang Q."/>
            <person name="Wang J."/>
        </authorList>
    </citation>
    <scope>NUCLEOTIDE SEQUENCE</scope>
</reference>
<dbReference type="PANTHER" id="PTHR14256">
    <property type="entry name" value="NADH-UBIQUINONE OXIDOREDUCTASE MLRQ SUBUNIT"/>
    <property type="match status" value="1"/>
</dbReference>
<feature type="transmembrane region" description="Helical" evidence="1">
    <location>
        <begin position="20"/>
        <end position="39"/>
    </location>
</feature>
<dbReference type="GeneTree" id="ENSGT00940000161040"/>
<keyword evidence="1" id="KW-0812">Transmembrane</keyword>
<dbReference type="InParanoid" id="A0A3P8WW06"/>
<organism evidence="2 3">
    <name type="scientific">Cynoglossus semilaevis</name>
    <name type="common">Tongue sole</name>
    <dbReference type="NCBI Taxonomy" id="244447"/>
    <lineage>
        <taxon>Eukaryota</taxon>
        <taxon>Metazoa</taxon>
        <taxon>Chordata</taxon>
        <taxon>Craniata</taxon>
        <taxon>Vertebrata</taxon>
        <taxon>Euteleostomi</taxon>
        <taxon>Actinopterygii</taxon>
        <taxon>Neopterygii</taxon>
        <taxon>Teleostei</taxon>
        <taxon>Neoteleostei</taxon>
        <taxon>Acanthomorphata</taxon>
        <taxon>Carangaria</taxon>
        <taxon>Pleuronectiformes</taxon>
        <taxon>Pleuronectoidei</taxon>
        <taxon>Cynoglossidae</taxon>
        <taxon>Cynoglossinae</taxon>
        <taxon>Cynoglossus</taxon>
    </lineage>
</organism>
<dbReference type="Pfam" id="PF06522">
    <property type="entry name" value="B12D"/>
    <property type="match status" value="1"/>
</dbReference>
<dbReference type="STRING" id="244447.ENSCSEP00000030717"/>
<dbReference type="Proteomes" id="UP000265120">
    <property type="component" value="Chromosome 10"/>
</dbReference>
<accession>A0A3P8WW06</accession>
<protein>
    <submittedName>
        <fullName evidence="2">NDUFA4 mitochondrial complex associated like 2a</fullName>
    </submittedName>
</protein>
<dbReference type="KEGG" id="csem:103384495"/>
<keyword evidence="1" id="KW-1133">Transmembrane helix</keyword>
<reference evidence="2" key="2">
    <citation type="submission" date="2025-08" db="UniProtKB">
        <authorList>
            <consortium name="Ensembl"/>
        </authorList>
    </citation>
    <scope>IDENTIFICATION</scope>
</reference>
<dbReference type="CTD" id="100003066"/>
<name>A0A3P8WW06_CYNSE</name>
<keyword evidence="1" id="KW-0472">Membrane</keyword>
<dbReference type="OMA" id="MDYKKLK"/>
<evidence type="ECO:0000256" key="1">
    <source>
        <dbReference type="SAM" id="Phobius"/>
    </source>
</evidence>
<dbReference type="RefSeq" id="XP_008316254.1">
    <property type="nucleotide sequence ID" value="XM_008318032.3"/>
</dbReference>
<evidence type="ECO:0000313" key="2">
    <source>
        <dbReference type="Ensembl" id="ENSCSEP00000030717.1"/>
    </source>
</evidence>
<keyword evidence="3" id="KW-1185">Reference proteome</keyword>
<proteinExistence type="predicted"/>
<reference evidence="2" key="3">
    <citation type="submission" date="2025-09" db="UniProtKB">
        <authorList>
            <consortium name="Ensembl"/>
        </authorList>
    </citation>
    <scope>IDENTIFICATION</scope>
</reference>
<dbReference type="OrthoDB" id="5511684at2759"/>
<dbReference type="GeneID" id="103384495"/>
<dbReference type="InterPro" id="IPR010530">
    <property type="entry name" value="B12D"/>
</dbReference>
<dbReference type="Ensembl" id="ENSCSET00000031123.1">
    <property type="protein sequence ID" value="ENSCSEP00000030717.1"/>
    <property type="gene ID" value="ENSCSEG00000019670.1"/>
</dbReference>
<sequence>MIFRATVRHAKNNPALIPQFLFIGVGLGGAALYLLRLATGPYVVWNRAKDPEPWTKLPPTYQYKFAAVSTDYQSLKKEGPDY</sequence>
<dbReference type="AlphaFoldDB" id="A0A3P8WW06"/>
<evidence type="ECO:0000313" key="3">
    <source>
        <dbReference type="Proteomes" id="UP000265120"/>
    </source>
</evidence>
<dbReference type="PANTHER" id="PTHR14256:SF5">
    <property type="entry name" value="NADH DEHYDROGENASE [UBIQUINONE] 1 ALPHA SUBCOMPLEX SUBUNIT 4-LIKE 2"/>
    <property type="match status" value="1"/>
</dbReference>
<dbReference type="FunCoup" id="A0A3P8WW06">
    <property type="interactions" value="31"/>
</dbReference>